<keyword evidence="1" id="KW-1015">Disulfide bond</keyword>
<organism evidence="5">
    <name type="scientific">Schistocephalus solidus</name>
    <name type="common">Tapeworm</name>
    <dbReference type="NCBI Taxonomy" id="70667"/>
    <lineage>
        <taxon>Eukaryota</taxon>
        <taxon>Metazoa</taxon>
        <taxon>Spiralia</taxon>
        <taxon>Lophotrochozoa</taxon>
        <taxon>Platyhelminthes</taxon>
        <taxon>Cestoda</taxon>
        <taxon>Eucestoda</taxon>
        <taxon>Diphyllobothriidea</taxon>
        <taxon>Diphyllobothriidae</taxon>
        <taxon>Schistocephalus</taxon>
    </lineage>
</organism>
<dbReference type="InterPro" id="IPR013783">
    <property type="entry name" value="Ig-like_fold"/>
</dbReference>
<feature type="region of interest" description="Disordered" evidence="3">
    <location>
        <begin position="366"/>
        <end position="386"/>
    </location>
</feature>
<accession>A0A0X3NZ94</accession>
<evidence type="ECO:0000256" key="2">
    <source>
        <dbReference type="ARBA" id="ARBA00023319"/>
    </source>
</evidence>
<evidence type="ECO:0000256" key="3">
    <source>
        <dbReference type="SAM" id="MobiDB-lite"/>
    </source>
</evidence>
<feature type="non-terminal residue" evidence="5">
    <location>
        <position position="1"/>
    </location>
</feature>
<dbReference type="InterPro" id="IPR007110">
    <property type="entry name" value="Ig-like_dom"/>
</dbReference>
<dbReference type="InterPro" id="IPR036179">
    <property type="entry name" value="Ig-like_dom_sf"/>
</dbReference>
<dbReference type="SMART" id="SM00409">
    <property type="entry name" value="IG"/>
    <property type="match status" value="2"/>
</dbReference>
<reference evidence="5" key="1">
    <citation type="submission" date="2016-01" db="EMBL/GenBank/DDBJ databases">
        <title>Reference transcriptome for the parasite Schistocephalus solidus: insights into the molecular evolution of parasitism.</title>
        <authorList>
            <person name="Hebert F.O."/>
            <person name="Grambauer S."/>
            <person name="Barber I."/>
            <person name="Landry C.R."/>
            <person name="Aubin-Horth N."/>
        </authorList>
    </citation>
    <scope>NUCLEOTIDE SEQUENCE</scope>
</reference>
<dbReference type="AlphaFoldDB" id="A0A0X3NZ94"/>
<dbReference type="Pfam" id="PF07679">
    <property type="entry name" value="I-set"/>
    <property type="match status" value="2"/>
</dbReference>
<dbReference type="SMART" id="SM00408">
    <property type="entry name" value="IGc2"/>
    <property type="match status" value="2"/>
</dbReference>
<protein>
    <recommendedName>
        <fullName evidence="4">Ig-like domain-containing protein</fullName>
    </recommendedName>
</protein>
<feature type="region of interest" description="Disordered" evidence="3">
    <location>
        <begin position="405"/>
        <end position="439"/>
    </location>
</feature>
<dbReference type="InterPro" id="IPR013098">
    <property type="entry name" value="Ig_I-set"/>
</dbReference>
<feature type="compositionally biased region" description="Low complexity" evidence="3">
    <location>
        <begin position="405"/>
        <end position="415"/>
    </location>
</feature>
<gene>
    <name evidence="5" type="ORF">TR125937</name>
</gene>
<dbReference type="SUPFAM" id="SSF48726">
    <property type="entry name" value="Immunoglobulin"/>
    <property type="match status" value="2"/>
</dbReference>
<evidence type="ECO:0000313" key="5">
    <source>
        <dbReference type="EMBL" id="JAP44898.1"/>
    </source>
</evidence>
<dbReference type="PANTHER" id="PTHR47633:SF4">
    <property type="entry name" value="MYOPALLADIN ISOFORM X1"/>
    <property type="match status" value="1"/>
</dbReference>
<feature type="domain" description="Ig-like" evidence="4">
    <location>
        <begin position="56"/>
        <end position="153"/>
    </location>
</feature>
<dbReference type="PROSITE" id="PS50835">
    <property type="entry name" value="IG_LIKE"/>
    <property type="match status" value="2"/>
</dbReference>
<dbReference type="FunFam" id="2.60.40.10:FF:000032">
    <property type="entry name" value="palladin isoform X1"/>
    <property type="match status" value="2"/>
</dbReference>
<sequence>QTKENDPGEGAFQMEISGLTRDDHGEYDVTAFDEDGREICNATFCLHVQVEADISPKAEFFIDGPSLPAAVVIASGGRLEVTCHVNGFPPPQVFWLKDGRQVHRSHERDDFQVKQDGIIHQLIIPEAHQRHSGQWEVIGRNTAGLVLSSMMVTVDGRQKVIQSRQEDASDRHFISVTKPPCNRISPPPLLSNPLDGHLSLPSPAAVHFEPSEVPMTMQKRTQIYLTHTVLGAPPKFTSLFHDQVHRKGSDVRFECNIKGIPDPRVKWSFNGEFLNSDQPDRIQILRDATLYMLILKAVDGSFTGRYSVTAENATGVATCSALLFVEDKTADYKSAGPSALFPARRIDSGHNSEYSGPPWQIHVLPTPESLDYGHPQDGFAPTLLSPTSAVSPEVAPKLRLRHLVQAQQPQQVTPRPRQRTKACQPEAPSPGKADSDNSSISEYSNVVIISKAPSDVQSAPQSKALLPEDASPHGANSLDGSHGLTLPGQPKPRHVTDRLRVEEQDEIATVSVTSGSPYG</sequence>
<feature type="domain" description="Ig-like" evidence="4">
    <location>
        <begin position="234"/>
        <end position="324"/>
    </location>
</feature>
<dbReference type="EMBL" id="GEEE01018327">
    <property type="protein sequence ID" value="JAP44898.1"/>
    <property type="molecule type" value="Transcribed_RNA"/>
</dbReference>
<dbReference type="PANTHER" id="PTHR47633">
    <property type="entry name" value="IMMUNOGLOBULIN"/>
    <property type="match status" value="1"/>
</dbReference>
<name>A0A0X3NZ94_SCHSO</name>
<keyword evidence="2" id="KW-0393">Immunoglobulin domain</keyword>
<dbReference type="InterPro" id="IPR003598">
    <property type="entry name" value="Ig_sub2"/>
</dbReference>
<evidence type="ECO:0000259" key="4">
    <source>
        <dbReference type="PROSITE" id="PS50835"/>
    </source>
</evidence>
<feature type="region of interest" description="Disordered" evidence="3">
    <location>
        <begin position="454"/>
        <end position="495"/>
    </location>
</feature>
<dbReference type="InterPro" id="IPR003599">
    <property type="entry name" value="Ig_sub"/>
</dbReference>
<proteinExistence type="predicted"/>
<evidence type="ECO:0000256" key="1">
    <source>
        <dbReference type="ARBA" id="ARBA00023157"/>
    </source>
</evidence>
<dbReference type="Gene3D" id="2.60.40.10">
    <property type="entry name" value="Immunoglobulins"/>
    <property type="match status" value="2"/>
</dbReference>